<evidence type="ECO:0000256" key="4">
    <source>
        <dbReference type="ARBA" id="ARBA00022840"/>
    </source>
</evidence>
<dbReference type="GO" id="GO:0140097">
    <property type="term" value="F:catalytic activity, acting on DNA"/>
    <property type="evidence" value="ECO:0007669"/>
    <property type="project" value="UniProtKB-ARBA"/>
</dbReference>
<keyword evidence="8" id="KW-1185">Reference proteome</keyword>
<evidence type="ECO:0000259" key="6">
    <source>
        <dbReference type="PROSITE" id="PS51192"/>
    </source>
</evidence>
<protein>
    <recommendedName>
        <fullName evidence="6">Helicase ATP-binding domain-containing protein</fullName>
    </recommendedName>
</protein>
<organism evidence="7 8">
    <name type="scientific">candidate division MSBL1 archaeon SCGC-AAA385M02</name>
    <dbReference type="NCBI Taxonomy" id="1698287"/>
    <lineage>
        <taxon>Archaea</taxon>
        <taxon>Methanobacteriati</taxon>
        <taxon>Methanobacteriota</taxon>
        <taxon>candidate division MSBL1</taxon>
    </lineage>
</organism>
<evidence type="ECO:0000256" key="1">
    <source>
        <dbReference type="ARBA" id="ARBA00022741"/>
    </source>
</evidence>
<dbReference type="EMBL" id="LHYL01000003">
    <property type="protein sequence ID" value="KXB08883.1"/>
    <property type="molecule type" value="Genomic_DNA"/>
</dbReference>
<evidence type="ECO:0000256" key="2">
    <source>
        <dbReference type="ARBA" id="ARBA00022801"/>
    </source>
</evidence>
<evidence type="ECO:0000256" key="5">
    <source>
        <dbReference type="SAM" id="MobiDB-lite"/>
    </source>
</evidence>
<proteinExistence type="predicted"/>
<dbReference type="PANTHER" id="PTHR11274">
    <property type="entry name" value="RAD25/XP-B DNA REPAIR HELICASE"/>
    <property type="match status" value="1"/>
</dbReference>
<dbReference type="InterPro" id="IPR027417">
    <property type="entry name" value="P-loop_NTPase"/>
</dbReference>
<dbReference type="PANTHER" id="PTHR11274:SF0">
    <property type="entry name" value="GENERAL TRANSCRIPTION AND DNA REPAIR FACTOR IIH HELICASE SUBUNIT XPB"/>
    <property type="match status" value="1"/>
</dbReference>
<name>A0A133VR30_9EURY</name>
<dbReference type="InterPro" id="IPR014001">
    <property type="entry name" value="Helicase_ATP-bd"/>
</dbReference>
<feature type="region of interest" description="Disordered" evidence="5">
    <location>
        <begin position="492"/>
        <end position="530"/>
    </location>
</feature>
<dbReference type="Gene3D" id="3.40.50.300">
    <property type="entry name" value="P-loop containing nucleotide triphosphate hydrolases"/>
    <property type="match status" value="2"/>
</dbReference>
<dbReference type="InterPro" id="IPR006935">
    <property type="entry name" value="Helicase/UvrB_N"/>
</dbReference>
<evidence type="ECO:0000313" key="8">
    <source>
        <dbReference type="Proteomes" id="UP000070248"/>
    </source>
</evidence>
<reference evidence="7 8" key="1">
    <citation type="journal article" date="2016" name="Sci. Rep.">
        <title>Metabolic traits of an uncultured archaeal lineage -MSBL1- from brine pools of the Red Sea.</title>
        <authorList>
            <person name="Mwirichia R."/>
            <person name="Alam I."/>
            <person name="Rashid M."/>
            <person name="Vinu M."/>
            <person name="Ba-Alawi W."/>
            <person name="Anthony Kamau A."/>
            <person name="Kamanda Ngugi D."/>
            <person name="Goker M."/>
            <person name="Klenk H.P."/>
            <person name="Bajic V."/>
            <person name="Stingl U."/>
        </authorList>
    </citation>
    <scope>NUCLEOTIDE SEQUENCE [LARGE SCALE GENOMIC DNA]</scope>
    <source>
        <strain evidence="7">SCGC-AAA385M02</strain>
    </source>
</reference>
<evidence type="ECO:0000313" key="7">
    <source>
        <dbReference type="EMBL" id="KXB08883.1"/>
    </source>
</evidence>
<accession>A0A133VR30</accession>
<comment type="caution">
    <text evidence="7">The sequence shown here is derived from an EMBL/GenBank/DDBJ whole genome shotgun (WGS) entry which is preliminary data.</text>
</comment>
<dbReference type="Pfam" id="PF04851">
    <property type="entry name" value="ResIII"/>
    <property type="match status" value="1"/>
</dbReference>
<dbReference type="PROSITE" id="PS51192">
    <property type="entry name" value="HELICASE_ATP_BIND_1"/>
    <property type="match status" value="1"/>
</dbReference>
<dbReference type="CDD" id="cd17926">
    <property type="entry name" value="DEXHc_RE"/>
    <property type="match status" value="1"/>
</dbReference>
<dbReference type="GO" id="GO:0004386">
    <property type="term" value="F:helicase activity"/>
    <property type="evidence" value="ECO:0007669"/>
    <property type="project" value="UniProtKB-KW"/>
</dbReference>
<feature type="domain" description="Helicase ATP-binding" evidence="6">
    <location>
        <begin position="125"/>
        <end position="274"/>
    </location>
</feature>
<dbReference type="SMART" id="SM00487">
    <property type="entry name" value="DEXDc"/>
    <property type="match status" value="1"/>
</dbReference>
<dbReference type="CDD" id="cd18785">
    <property type="entry name" value="SF2_C"/>
    <property type="match status" value="1"/>
</dbReference>
<dbReference type="GO" id="GO:0016787">
    <property type="term" value="F:hydrolase activity"/>
    <property type="evidence" value="ECO:0007669"/>
    <property type="project" value="UniProtKB-KW"/>
</dbReference>
<dbReference type="AlphaFoldDB" id="A0A133VR30"/>
<dbReference type="GO" id="GO:0005524">
    <property type="term" value="F:ATP binding"/>
    <property type="evidence" value="ECO:0007669"/>
    <property type="project" value="UniProtKB-KW"/>
</dbReference>
<keyword evidence="4" id="KW-0067">ATP-binding</keyword>
<evidence type="ECO:0000256" key="3">
    <source>
        <dbReference type="ARBA" id="ARBA00022806"/>
    </source>
</evidence>
<dbReference type="GO" id="GO:0003677">
    <property type="term" value="F:DNA binding"/>
    <property type="evidence" value="ECO:0007669"/>
    <property type="project" value="InterPro"/>
</dbReference>
<keyword evidence="3" id="KW-0347">Helicase</keyword>
<sequence length="558" mass="63902">MKKTGYNNDDEDDISIYLGNKGYTIYKEALPKEELDFLREELTVRPYVPKSPVQPPSFPVYKESYQKIYIPRFFGMKHYGEPDAIKIPDGHSINIPFQGSLRDYQDEVVDIYQRKVGLKPANDGTPTHNRGGGGLLELCCGAGKTVMALNIISKVGKKTLVVVHKGFLLNQWVERIQQFLPTAKIGRIQGKVIDIEGKDIVIGMLQSLSMKEYPKSVFESFGLIVVDEVHHISSEVFSRSLTKIVTKYTLGLSATMNRKDGLTKVFKMFLGEIMYQKKRDGEDNVLVKAIDYKIDDDEFNEMEYDYRGNPKYSTMISKLCGFGRRSDFIVDVIQNEFKVNPDQQMIVLAHNKNLLTYLHDAVDYRGFATVGYYVGGMKDKDLKISETKKVIIATYAMAAEALDIKTLTTLLMATPKTDITQAVGRILRAKHSQPVVIDIIDQHEIFQRQWNKRRVYFKKQNYTIQRACGYDNYVKDKWSMVFDPVTMKSCARKKKGGSSSSEKITFNKKGKYNTKNKNKYTNNKSKNKKMNLDLNNDVVEEYQQPKHELLKGKCLIQL</sequence>
<dbReference type="InterPro" id="IPR050615">
    <property type="entry name" value="ATP-dep_DNA_Helicase"/>
</dbReference>
<keyword evidence="1" id="KW-0547">Nucleotide-binding</keyword>
<dbReference type="SUPFAM" id="SSF52540">
    <property type="entry name" value="P-loop containing nucleoside triphosphate hydrolases"/>
    <property type="match status" value="2"/>
</dbReference>
<keyword evidence="2" id="KW-0378">Hydrolase</keyword>
<feature type="compositionally biased region" description="Basic residues" evidence="5">
    <location>
        <begin position="506"/>
        <end position="518"/>
    </location>
</feature>
<dbReference type="Proteomes" id="UP000070248">
    <property type="component" value="Unassembled WGS sequence"/>
</dbReference>
<gene>
    <name evidence="7" type="ORF">AKJ59_00295</name>
</gene>